<evidence type="ECO:0000313" key="2">
    <source>
        <dbReference type="EMBL" id="KAF2153376.1"/>
    </source>
</evidence>
<keyword evidence="3" id="KW-1185">Reference proteome</keyword>
<proteinExistence type="predicted"/>
<organism evidence="2 3">
    <name type="scientific">Myriangium duriaei CBS 260.36</name>
    <dbReference type="NCBI Taxonomy" id="1168546"/>
    <lineage>
        <taxon>Eukaryota</taxon>
        <taxon>Fungi</taxon>
        <taxon>Dikarya</taxon>
        <taxon>Ascomycota</taxon>
        <taxon>Pezizomycotina</taxon>
        <taxon>Dothideomycetes</taxon>
        <taxon>Dothideomycetidae</taxon>
        <taxon>Myriangiales</taxon>
        <taxon>Myriangiaceae</taxon>
        <taxon>Myriangium</taxon>
    </lineage>
</organism>
<dbReference type="EMBL" id="ML996085">
    <property type="protein sequence ID" value="KAF2153376.1"/>
    <property type="molecule type" value="Genomic_DNA"/>
</dbReference>
<keyword evidence="1" id="KW-0175">Coiled coil</keyword>
<name>A0A9P4J1D5_9PEZI</name>
<gene>
    <name evidence="2" type="ORF">K461DRAFT_293642</name>
</gene>
<dbReference type="Proteomes" id="UP000799439">
    <property type="component" value="Unassembled WGS sequence"/>
</dbReference>
<evidence type="ECO:0000313" key="3">
    <source>
        <dbReference type="Proteomes" id="UP000799439"/>
    </source>
</evidence>
<reference evidence="2" key="1">
    <citation type="journal article" date="2020" name="Stud. Mycol.">
        <title>101 Dothideomycetes genomes: a test case for predicting lifestyles and emergence of pathogens.</title>
        <authorList>
            <person name="Haridas S."/>
            <person name="Albert R."/>
            <person name="Binder M."/>
            <person name="Bloem J."/>
            <person name="Labutti K."/>
            <person name="Salamov A."/>
            <person name="Andreopoulos B."/>
            <person name="Baker S."/>
            <person name="Barry K."/>
            <person name="Bills G."/>
            <person name="Bluhm B."/>
            <person name="Cannon C."/>
            <person name="Castanera R."/>
            <person name="Culley D."/>
            <person name="Daum C."/>
            <person name="Ezra D."/>
            <person name="Gonzalez J."/>
            <person name="Henrissat B."/>
            <person name="Kuo A."/>
            <person name="Liang C."/>
            <person name="Lipzen A."/>
            <person name="Lutzoni F."/>
            <person name="Magnuson J."/>
            <person name="Mondo S."/>
            <person name="Nolan M."/>
            <person name="Ohm R."/>
            <person name="Pangilinan J."/>
            <person name="Park H.-J."/>
            <person name="Ramirez L."/>
            <person name="Alfaro M."/>
            <person name="Sun H."/>
            <person name="Tritt A."/>
            <person name="Yoshinaga Y."/>
            <person name="Zwiers L.-H."/>
            <person name="Turgeon B."/>
            <person name="Goodwin S."/>
            <person name="Spatafora J."/>
            <person name="Crous P."/>
            <person name="Grigoriev I."/>
        </authorList>
    </citation>
    <scope>NUCLEOTIDE SEQUENCE</scope>
    <source>
        <strain evidence="2">CBS 260.36</strain>
    </source>
</reference>
<protein>
    <submittedName>
        <fullName evidence="2">Uncharacterized protein</fullName>
    </submittedName>
</protein>
<sequence>MSTFASSTSKKRKGETLFGLKEELYSLQKTLTQFHMRLQQYNENFEIVDANKEVDKAKGERTPENNQELNTNNATLKFENDGLEAKITTLESQLSEARLNKAEALRLKSHIQYLELLQKTTKDENEKLKTEIRSLKVPKSPFTPFLFGTRNPEQQQKWHDMSAGLHDPVGGVVWPPK</sequence>
<evidence type="ECO:0000256" key="1">
    <source>
        <dbReference type="SAM" id="Coils"/>
    </source>
</evidence>
<accession>A0A9P4J1D5</accession>
<dbReference type="AlphaFoldDB" id="A0A9P4J1D5"/>
<comment type="caution">
    <text evidence="2">The sequence shown here is derived from an EMBL/GenBank/DDBJ whole genome shotgun (WGS) entry which is preliminary data.</text>
</comment>
<feature type="coiled-coil region" evidence="1">
    <location>
        <begin position="66"/>
        <end position="107"/>
    </location>
</feature>